<feature type="transmembrane region" description="Helical" evidence="2">
    <location>
        <begin position="605"/>
        <end position="628"/>
    </location>
</feature>
<keyword evidence="2" id="KW-0812">Transmembrane</keyword>
<dbReference type="HOGENOM" id="CLU_015091_1_1_1"/>
<dbReference type="OrthoDB" id="2657661at2759"/>
<reference evidence="3 4" key="1">
    <citation type="submission" date="2014-04" db="EMBL/GenBank/DDBJ databases">
        <authorList>
            <consortium name="DOE Joint Genome Institute"/>
            <person name="Kuo A."/>
            <person name="Ruytinx J."/>
            <person name="Rineau F."/>
            <person name="Colpaert J."/>
            <person name="Kohler A."/>
            <person name="Nagy L.G."/>
            <person name="Floudas D."/>
            <person name="Copeland A."/>
            <person name="Barry K.W."/>
            <person name="Cichocki N."/>
            <person name="Veneault-Fourrey C."/>
            <person name="LaButti K."/>
            <person name="Lindquist E.A."/>
            <person name="Lipzen A."/>
            <person name="Lundell T."/>
            <person name="Morin E."/>
            <person name="Murat C."/>
            <person name="Sun H."/>
            <person name="Tunlid A."/>
            <person name="Henrissat B."/>
            <person name="Grigoriev I.V."/>
            <person name="Hibbett D.S."/>
            <person name="Martin F."/>
            <person name="Nordberg H.P."/>
            <person name="Cantor M.N."/>
            <person name="Hua S.X."/>
        </authorList>
    </citation>
    <scope>NUCLEOTIDE SEQUENCE [LARGE SCALE GENOMIC DNA]</scope>
    <source>
        <strain evidence="3 4">UH-Slu-Lm8-n1</strain>
    </source>
</reference>
<dbReference type="EMBL" id="KN835152">
    <property type="protein sequence ID" value="KIK46992.1"/>
    <property type="molecule type" value="Genomic_DNA"/>
</dbReference>
<evidence type="ECO:0000313" key="4">
    <source>
        <dbReference type="Proteomes" id="UP000054485"/>
    </source>
</evidence>
<evidence type="ECO:0000313" key="3">
    <source>
        <dbReference type="EMBL" id="KIK46992.1"/>
    </source>
</evidence>
<dbReference type="AlphaFoldDB" id="A0A0D0BME4"/>
<keyword evidence="2" id="KW-0472">Membrane</keyword>
<feature type="region of interest" description="Disordered" evidence="1">
    <location>
        <begin position="751"/>
        <end position="789"/>
    </location>
</feature>
<accession>A0A0D0BME4</accession>
<evidence type="ECO:0000256" key="2">
    <source>
        <dbReference type="SAM" id="Phobius"/>
    </source>
</evidence>
<evidence type="ECO:0000256" key="1">
    <source>
        <dbReference type="SAM" id="MobiDB-lite"/>
    </source>
</evidence>
<organism evidence="3 4">
    <name type="scientific">Suillus luteus UH-Slu-Lm8-n1</name>
    <dbReference type="NCBI Taxonomy" id="930992"/>
    <lineage>
        <taxon>Eukaryota</taxon>
        <taxon>Fungi</taxon>
        <taxon>Dikarya</taxon>
        <taxon>Basidiomycota</taxon>
        <taxon>Agaricomycotina</taxon>
        <taxon>Agaricomycetes</taxon>
        <taxon>Agaricomycetidae</taxon>
        <taxon>Boletales</taxon>
        <taxon>Suillineae</taxon>
        <taxon>Suillaceae</taxon>
        <taxon>Suillus</taxon>
    </lineage>
</organism>
<reference evidence="4" key="2">
    <citation type="submission" date="2015-01" db="EMBL/GenBank/DDBJ databases">
        <title>Evolutionary Origins and Diversification of the Mycorrhizal Mutualists.</title>
        <authorList>
            <consortium name="DOE Joint Genome Institute"/>
            <consortium name="Mycorrhizal Genomics Consortium"/>
            <person name="Kohler A."/>
            <person name="Kuo A."/>
            <person name="Nagy L.G."/>
            <person name="Floudas D."/>
            <person name="Copeland A."/>
            <person name="Barry K.W."/>
            <person name="Cichocki N."/>
            <person name="Veneault-Fourrey C."/>
            <person name="LaButti K."/>
            <person name="Lindquist E.A."/>
            <person name="Lipzen A."/>
            <person name="Lundell T."/>
            <person name="Morin E."/>
            <person name="Murat C."/>
            <person name="Riley R."/>
            <person name="Ohm R."/>
            <person name="Sun H."/>
            <person name="Tunlid A."/>
            <person name="Henrissat B."/>
            <person name="Grigoriev I.V."/>
            <person name="Hibbett D.S."/>
            <person name="Martin F."/>
        </authorList>
    </citation>
    <scope>NUCLEOTIDE SEQUENCE [LARGE SCALE GENOMIC DNA]</scope>
    <source>
        <strain evidence="4">UH-Slu-Lm8-n1</strain>
    </source>
</reference>
<protein>
    <submittedName>
        <fullName evidence="3">Uncharacterized protein</fullName>
    </submittedName>
</protein>
<gene>
    <name evidence="3" type="ORF">CY34DRAFT_9310</name>
</gene>
<sequence>MTAPVPANILNILKTWLSRLMRRPTSFYLYFISSLRRAATGRPKLGVWRLIAWIHSSSGALPRSQPDTAGANEPVCPSLLPAMIELEVAGEALSPTDDIYPRINSRSSRPLRESTAVPLSKTSNMTAKRYPDAHPRLVSVLRHGSSGPDSALLRSPVQAVPTSDTRIKRHVHYTVPPGSDEQPGPEVVIVHDSLLIAPMVAADVRQYQKSVPRVPNISKTIIPAMTITFPAHEMAVPQGWITLVHPEGSRYFVHQETRTFTEMNICDEETCGDIEYYMQRLLDELQRVVEHKSLELDMEQVDLVLEPKTFDGDSVVCCYYFANHRDRCLFWLDDFDAEDILSDCKAVENLSHIRLAIQAQYWRHWGYFPSLCPVTQTLVDEVKDMLVHATCDHLTSLQSSAAFDVIELRDYLAVVDKIKVYTPADQSMQRCHAAIVIGRIMYTFSHNHFVNYHGEDCARLAVEQTVHGWAYKRSPFMVILTPFLFFDPVTQVRDLHKVFVDRIACTARWNAFSSKLNGQLQDSNLLATVLLNANVGFLAIGSVDVNGRSPIQVASYMSLVASMGSMILGLLLVSHNRTMGQGTHLHAEIFLSGLHDREHGLEKLAIIYSLPKALLIWGMVFFFAAFSIDWWSPGNISSRAIVSIVILVVFVMMAYSVILIRKADWQTTPLRGGIGLELLARMADAWKQVVEFMVTTCSKREPRSNTEAVGLARNTNISPASAETNAVISSIPHSSTSPAFQSEIPEAYLNPSNPIRSWQPTSVDSPRLFSPYGRSRKPVLLQQQEGSPC</sequence>
<dbReference type="Proteomes" id="UP000054485">
    <property type="component" value="Unassembled WGS sequence"/>
</dbReference>
<proteinExistence type="predicted"/>
<keyword evidence="2" id="KW-1133">Transmembrane helix</keyword>
<feature type="transmembrane region" description="Helical" evidence="2">
    <location>
        <begin position="640"/>
        <end position="660"/>
    </location>
</feature>
<feature type="region of interest" description="Disordered" evidence="1">
    <location>
        <begin position="144"/>
        <end position="163"/>
    </location>
</feature>
<feature type="transmembrane region" description="Helical" evidence="2">
    <location>
        <begin position="553"/>
        <end position="573"/>
    </location>
</feature>
<dbReference type="InParanoid" id="A0A0D0BME4"/>
<keyword evidence="4" id="KW-1185">Reference proteome</keyword>
<feature type="compositionally biased region" description="Polar residues" evidence="1">
    <location>
        <begin position="751"/>
        <end position="764"/>
    </location>
</feature>
<dbReference type="STRING" id="930992.A0A0D0BME4"/>
<name>A0A0D0BME4_9AGAM</name>